<reference evidence="2 3" key="1">
    <citation type="submission" date="2019-12" db="EMBL/GenBank/DDBJ databases">
        <title>Maritimibacter sp. nov. sp. isolated from sea sand.</title>
        <authorList>
            <person name="Kim J."/>
            <person name="Jeong S.E."/>
            <person name="Jung H.S."/>
            <person name="Jeon C.O."/>
        </authorList>
    </citation>
    <scope>NUCLEOTIDE SEQUENCE [LARGE SCALE GENOMIC DNA]</scope>
    <source>
        <strain evidence="2 3">DP07</strain>
    </source>
</reference>
<dbReference type="GO" id="GO:0016787">
    <property type="term" value="F:hydrolase activity"/>
    <property type="evidence" value="ECO:0007669"/>
    <property type="project" value="UniProtKB-KW"/>
</dbReference>
<dbReference type="PRINTS" id="PR00111">
    <property type="entry name" value="ABHYDROLASE"/>
</dbReference>
<keyword evidence="2" id="KW-0378">Hydrolase</keyword>
<evidence type="ECO:0000313" key="2">
    <source>
        <dbReference type="EMBL" id="MZR13165.1"/>
    </source>
</evidence>
<dbReference type="RefSeq" id="WP_161351269.1">
    <property type="nucleotide sequence ID" value="NZ_WTUX01000011.1"/>
</dbReference>
<comment type="caution">
    <text evidence="2">The sequence shown here is derived from an EMBL/GenBank/DDBJ whole genome shotgun (WGS) entry which is preliminary data.</text>
</comment>
<dbReference type="PANTHER" id="PTHR43329">
    <property type="entry name" value="EPOXIDE HYDROLASE"/>
    <property type="match status" value="1"/>
</dbReference>
<dbReference type="Proteomes" id="UP000467322">
    <property type="component" value="Unassembled WGS sequence"/>
</dbReference>
<dbReference type="SUPFAM" id="SSF53474">
    <property type="entry name" value="alpha/beta-Hydrolases"/>
    <property type="match status" value="1"/>
</dbReference>
<evidence type="ECO:0000259" key="1">
    <source>
        <dbReference type="Pfam" id="PF00561"/>
    </source>
</evidence>
<dbReference type="InterPro" id="IPR029058">
    <property type="entry name" value="AB_hydrolase_fold"/>
</dbReference>
<name>A0A845LZE2_9RHOB</name>
<sequence length="288" mass="31689">MTPDGFRTARFDHDGVEIAYDIGGSGPPLLLLHGFPQTRALWWHVGPKLARNHTVIAADLRGYGASSKPDDPALYSFRHMGGDMLALMTHLGFESFALAGHDRGGRTAHRISLDAPERITRMALLDIVPTELILNRLTHPVARAYYHWFFLSQPAPFPETLIGADPDYYYESGLLGWGAARITDFDPAQLDAYRAAWRDPACIAAMCHDYRAAIDLDLPLDEADLGRRVTAPTLIGWGRDGAMGRAYDVAATWADRIDTITPAPLPGGHFLIDSHPDEVARALGDFFA</sequence>
<dbReference type="Pfam" id="PF00561">
    <property type="entry name" value="Abhydrolase_1"/>
    <property type="match status" value="1"/>
</dbReference>
<dbReference type="EMBL" id="WTUX01000011">
    <property type="protein sequence ID" value="MZR13165.1"/>
    <property type="molecule type" value="Genomic_DNA"/>
</dbReference>
<protein>
    <submittedName>
        <fullName evidence="2">Alpha/beta fold hydrolase</fullName>
    </submittedName>
</protein>
<evidence type="ECO:0000313" key="3">
    <source>
        <dbReference type="Proteomes" id="UP000467322"/>
    </source>
</evidence>
<dbReference type="InterPro" id="IPR000073">
    <property type="entry name" value="AB_hydrolase_1"/>
</dbReference>
<keyword evidence="3" id="KW-1185">Reference proteome</keyword>
<dbReference type="Gene3D" id="3.40.50.1820">
    <property type="entry name" value="alpha/beta hydrolase"/>
    <property type="match status" value="1"/>
</dbReference>
<dbReference type="AlphaFoldDB" id="A0A845LZE2"/>
<feature type="domain" description="AB hydrolase-1" evidence="1">
    <location>
        <begin position="27"/>
        <end position="276"/>
    </location>
</feature>
<proteinExistence type="predicted"/>
<accession>A0A845LZE2</accession>
<organism evidence="2 3">
    <name type="scientific">Maritimibacter harenae</name>
    <dbReference type="NCBI Taxonomy" id="2606218"/>
    <lineage>
        <taxon>Bacteria</taxon>
        <taxon>Pseudomonadati</taxon>
        <taxon>Pseudomonadota</taxon>
        <taxon>Alphaproteobacteria</taxon>
        <taxon>Rhodobacterales</taxon>
        <taxon>Roseobacteraceae</taxon>
        <taxon>Maritimibacter</taxon>
    </lineage>
</organism>
<gene>
    <name evidence="2" type="ORF">GQE99_09065</name>
</gene>